<feature type="region of interest" description="Disordered" evidence="3">
    <location>
        <begin position="128"/>
        <end position="174"/>
    </location>
</feature>
<proteinExistence type="predicted"/>
<evidence type="ECO:0000256" key="3">
    <source>
        <dbReference type="SAM" id="MobiDB-lite"/>
    </source>
</evidence>
<dbReference type="InterPro" id="IPR001611">
    <property type="entry name" value="Leu-rich_rpt"/>
</dbReference>
<dbReference type="Proteomes" id="UP000830835">
    <property type="component" value="Unassembled WGS sequence"/>
</dbReference>
<name>A0ABT0C9P0_THEVL</name>
<dbReference type="SMART" id="SM00216">
    <property type="entry name" value="VWD"/>
    <property type="match status" value="1"/>
</dbReference>
<evidence type="ECO:0000259" key="4">
    <source>
        <dbReference type="PROSITE" id="PS51233"/>
    </source>
</evidence>
<gene>
    <name evidence="5" type="ORF">JX360_06050</name>
</gene>
<dbReference type="PANTHER" id="PTHR46652:SF3">
    <property type="entry name" value="LEUCINE-RICH REPEAT-CONTAINING PROTEIN 9"/>
    <property type="match status" value="1"/>
</dbReference>
<dbReference type="PROSITE" id="PS51450">
    <property type="entry name" value="LRR"/>
    <property type="match status" value="2"/>
</dbReference>
<keyword evidence="1" id="KW-0433">Leucine-rich repeat</keyword>
<comment type="caution">
    <text evidence="5">The sequence shown here is derived from an EMBL/GenBank/DDBJ whole genome shotgun (WGS) entry which is preliminary data.</text>
</comment>
<dbReference type="PROSITE" id="PS51233">
    <property type="entry name" value="VWFD"/>
    <property type="match status" value="1"/>
</dbReference>
<organism evidence="5 6">
    <name type="scientific">Thermostichus vulcanus str. 'Rupite'</name>
    <dbReference type="NCBI Taxonomy" id="2813851"/>
    <lineage>
        <taxon>Bacteria</taxon>
        <taxon>Bacillati</taxon>
        <taxon>Cyanobacteriota</taxon>
        <taxon>Cyanophyceae</taxon>
        <taxon>Thermostichales</taxon>
        <taxon>Thermostichaceae</taxon>
        <taxon>Thermostichus</taxon>
    </lineage>
</organism>
<dbReference type="Gene3D" id="2.60.40.10">
    <property type="entry name" value="Immunoglobulins"/>
    <property type="match status" value="1"/>
</dbReference>
<dbReference type="InterPro" id="IPR032675">
    <property type="entry name" value="LRR_dom_sf"/>
</dbReference>
<evidence type="ECO:0000256" key="1">
    <source>
        <dbReference type="ARBA" id="ARBA00022614"/>
    </source>
</evidence>
<protein>
    <submittedName>
        <fullName evidence="5">VWD domain-containing protein</fullName>
    </submittedName>
</protein>
<feature type="region of interest" description="Disordered" evidence="3">
    <location>
        <begin position="952"/>
        <end position="983"/>
    </location>
</feature>
<reference evidence="5" key="1">
    <citation type="submission" date="2021-02" db="EMBL/GenBank/DDBJ databases">
        <title>The CRISPR/cas machinery reduction and long-range gene transfer in the hot spring cyanobacterium Synechococcus.</title>
        <authorList>
            <person name="Dvorak P."/>
            <person name="Jahodarova E."/>
            <person name="Hasler P."/>
            <person name="Poulickova A."/>
        </authorList>
    </citation>
    <scope>NUCLEOTIDE SEQUENCE</scope>
    <source>
        <strain evidence="5">Rupite</strain>
    </source>
</reference>
<accession>A0ABT0C9P0</accession>
<dbReference type="PANTHER" id="PTHR46652">
    <property type="entry name" value="LEUCINE-RICH REPEAT AND IQ DOMAIN-CONTAINING PROTEIN 1-RELATED"/>
    <property type="match status" value="1"/>
</dbReference>
<evidence type="ECO:0000313" key="5">
    <source>
        <dbReference type="EMBL" id="MCJ2542471.1"/>
    </source>
</evidence>
<dbReference type="EMBL" id="JAFIRA010000011">
    <property type="protein sequence ID" value="MCJ2542471.1"/>
    <property type="molecule type" value="Genomic_DNA"/>
</dbReference>
<dbReference type="InterPro" id="IPR050836">
    <property type="entry name" value="SDS22/Internalin_LRR"/>
</dbReference>
<feature type="compositionally biased region" description="Gly residues" evidence="3">
    <location>
        <begin position="952"/>
        <end position="972"/>
    </location>
</feature>
<dbReference type="SUPFAM" id="SSF52058">
    <property type="entry name" value="L domain-like"/>
    <property type="match status" value="1"/>
</dbReference>
<keyword evidence="6" id="KW-1185">Reference proteome</keyword>
<dbReference type="Pfam" id="PF00094">
    <property type="entry name" value="VWD"/>
    <property type="match status" value="1"/>
</dbReference>
<feature type="domain" description="VWFD" evidence="4">
    <location>
        <begin position="990"/>
        <end position="1181"/>
    </location>
</feature>
<dbReference type="InterPro" id="IPR001846">
    <property type="entry name" value="VWF_type-D"/>
</dbReference>
<dbReference type="InterPro" id="IPR013783">
    <property type="entry name" value="Ig-like_fold"/>
</dbReference>
<keyword evidence="2" id="KW-0677">Repeat</keyword>
<dbReference type="RefSeq" id="WP_244349749.1">
    <property type="nucleotide sequence ID" value="NZ_JAFIRA010000011.1"/>
</dbReference>
<dbReference type="Gene3D" id="3.80.10.10">
    <property type="entry name" value="Ribonuclease Inhibitor"/>
    <property type="match status" value="1"/>
</dbReference>
<sequence length="1602" mass="172219">MSTNTATILVNGESIIFNLRDFMVALARIISPNATAMEIQEIIFNIFGIRISEEEILAAQAVNIALYDFNGDGLIGNIEDFGVVLGALFGLETAESIEQVCLGLLQVSCKISPNIELPQMASPAPFFPGFTPTPFPSSPTAPGGGGGTESSPAPTPTPSPTGDGQPSGLPPANGLVVRITDQDQIDGQPRTTGDSISLQATAVDEQGNDWSRLIEWLDHQGRPMGSGPSFTYNAGSQALMETITARVRTAGRASFDRVSFTVSPPDVKVAPHIKVLPDRGTQIIQSTFDPDLIEEQTVNEFTLILRDNQELPTLKTGDFIVGANMQVPPMRIKELRRGEGVLELVTELVWISELIFEGGGEFSGSFDLSITNLPEERVLSRDGLLRTYSAQDNFVFTGLSSQIDLREKYIQNIPQDAFVIPLIYIPSARVEHSLLKGRELNILARKFKTSGIRGQLELLGQGYLKLNFEPNFQGEIRFGREITDNLGISYFNLLMELEQSSVAGFALDGQAKIDLALEQDLTERALGLLNRIPKPRILFAIGPIPAWVEPEFKVKLGIEPSLSAIVRGGNIGFDQNFNATLHLGYDGSDWFARQEAGFEVVPFLRGNTFLDGSLKLQIKPEVQFKIYSGGGPKVAVVPSATGSIGSQPRNYNTDIQLPLPSSYRRSDKVPLLATTQPLPTAQLAPGLSLDVTAFSTEDIRFLPPGFLKGDFGRFSFDLLSPLGSLGIDIPSLSVDLPYSPQQFDSLSFWIGWEDSELGYIAESKEGEVLWLGSCFFDEEDEGVRSIKAVVFSAGDFEGRKKIAESSPINIVIDPPDTRCPDFDPEIKLVEFPEVIEDGTPYPLLVHAGLRDQEGNITTGQSLEVEIQVLSNNGSVSESMGSTDSDGIFTTTAVLDQNLGNLQLGIIVRYRTTFNGEEIVLEDRGTISAKDICDIEPNCNPPAGGGLPIVVGFGSGGNPPGSGGGLPGGGGGPTPTPTPTPTPLPECEDCSDGFTIGDPHFKTLDGLYYAFHGQGEFWLVKSDDDEIQIQTRQIPVRTGANVTLNAAVAIKMGSQRLGFYGPQVRVDGAPISINVGNRFVFQNGGVLLRESSSRYRLVWPNGEFVRVNIFNEPSFALQSVDLEVFISSTRLGRVSGLLGNFDRNRANDITTRSGQTLLPPVALDDLYNVFGESWRITQSESLFDYEPGQDTSSFVGMPTEFVTSESLDPDERDAAEAVCRSRGITDPALLEACTVDVAIAGEAFASVFTDANPPIESLPIAEPPTIILSVPASVTLGDPITLGLSVSTPSGLESIRLVINGPGISFDETLSTAFTGCSVGSLTCEFTYPFPSSLTAGTYSYRVTVTDQTNRSAEAAGSVTVNAGGEQPLVLDPGLEAIIREAIAKPSGSLLASDLINLRELNAKNRGIQTLAGLPPLPSLESLDISDNRLQNLIGLPSALPELRALSLGGNQLNDLTGLPLELPKLEFLGVGEGSLRRLNGLPSTLPSLKVLSINGTGLISLEGLPSSLPALELLSIWPNELRSLEGLPTNLPSINNINISSNFLTDIERIVDLYGNGLSSGDNLNISFNCLAQSYLVGLPSRLPGVNIEFSPQKNDSECPPF</sequence>
<evidence type="ECO:0000313" key="6">
    <source>
        <dbReference type="Proteomes" id="UP000830835"/>
    </source>
</evidence>
<evidence type="ECO:0000256" key="2">
    <source>
        <dbReference type="ARBA" id="ARBA00022737"/>
    </source>
</evidence>
<feature type="compositionally biased region" description="Pro residues" evidence="3">
    <location>
        <begin position="973"/>
        <end position="983"/>
    </location>
</feature>